<reference evidence="1 2" key="1">
    <citation type="submission" date="2021-06" db="EMBL/GenBank/DDBJ databases">
        <authorList>
            <person name="Kallberg Y."/>
            <person name="Tangrot J."/>
            <person name="Rosling A."/>
        </authorList>
    </citation>
    <scope>NUCLEOTIDE SEQUENCE [LARGE SCALE GENOMIC DNA]</scope>
    <source>
        <strain evidence="1 2">120-4 pot B 10/14</strain>
    </source>
</reference>
<accession>A0ABN7UHJ8</accession>
<sequence>NKKFCNATAFTQRELVAHAFANDNVVEGTWGGKGVKPSKARKK</sequence>
<name>A0ABN7UHJ8_GIGMA</name>
<dbReference type="EMBL" id="CAJVQB010003128">
    <property type="protein sequence ID" value="CAG8598557.1"/>
    <property type="molecule type" value="Genomic_DNA"/>
</dbReference>
<proteinExistence type="predicted"/>
<feature type="non-terminal residue" evidence="1">
    <location>
        <position position="1"/>
    </location>
</feature>
<evidence type="ECO:0000313" key="1">
    <source>
        <dbReference type="EMBL" id="CAG8598557.1"/>
    </source>
</evidence>
<comment type="caution">
    <text evidence="1">The sequence shown here is derived from an EMBL/GenBank/DDBJ whole genome shotgun (WGS) entry which is preliminary data.</text>
</comment>
<evidence type="ECO:0000313" key="2">
    <source>
        <dbReference type="Proteomes" id="UP000789901"/>
    </source>
</evidence>
<keyword evidence="2" id="KW-1185">Reference proteome</keyword>
<protein>
    <submittedName>
        <fullName evidence="1">14379_t:CDS:1</fullName>
    </submittedName>
</protein>
<gene>
    <name evidence="1" type="ORF">GMARGA_LOCUS6765</name>
</gene>
<organism evidence="1 2">
    <name type="scientific">Gigaspora margarita</name>
    <dbReference type="NCBI Taxonomy" id="4874"/>
    <lineage>
        <taxon>Eukaryota</taxon>
        <taxon>Fungi</taxon>
        <taxon>Fungi incertae sedis</taxon>
        <taxon>Mucoromycota</taxon>
        <taxon>Glomeromycotina</taxon>
        <taxon>Glomeromycetes</taxon>
        <taxon>Diversisporales</taxon>
        <taxon>Gigasporaceae</taxon>
        <taxon>Gigaspora</taxon>
    </lineage>
</organism>
<dbReference type="Proteomes" id="UP000789901">
    <property type="component" value="Unassembled WGS sequence"/>
</dbReference>